<feature type="region of interest" description="Disordered" evidence="2">
    <location>
        <begin position="204"/>
        <end position="305"/>
    </location>
</feature>
<keyword evidence="4" id="KW-1185">Reference proteome</keyword>
<organism evidence="3 4">
    <name type="scientific">Stephanodiscus triporus</name>
    <dbReference type="NCBI Taxonomy" id="2934178"/>
    <lineage>
        <taxon>Eukaryota</taxon>
        <taxon>Sar</taxon>
        <taxon>Stramenopiles</taxon>
        <taxon>Ochrophyta</taxon>
        <taxon>Bacillariophyta</taxon>
        <taxon>Coscinodiscophyceae</taxon>
        <taxon>Thalassiosirophycidae</taxon>
        <taxon>Stephanodiscales</taxon>
        <taxon>Stephanodiscaceae</taxon>
        <taxon>Stephanodiscus</taxon>
    </lineage>
</organism>
<evidence type="ECO:0000313" key="4">
    <source>
        <dbReference type="Proteomes" id="UP001530315"/>
    </source>
</evidence>
<dbReference type="EMBL" id="JALLAZ020001800">
    <property type="protein sequence ID" value="KAL3763489.1"/>
    <property type="molecule type" value="Genomic_DNA"/>
</dbReference>
<sequence>MLGANAPKNDVRNDGCTNLLPIGSVRSIITLNSSPCNLARPSFQPSLPSRGNHGRHRRRGLPIDYMTAYEVPSVAMASFYRGSMNREGLNYCRDDLERITVVATCTPSRDGVNGDDRSRSGRISLAAIVCALEGERQRCRVIGVKYSPAELSFSTVCIVTIHGNAFPQSHSVLVAIDTSGVLQYGESNFDENNHLVDMKECQFETNQPPPVRENIEDSTDVARGKSMGVLDGRDFLSGTPRKSPRKTSASASYTPDNCAGDDKARSISEAMQASINDQKEGGKKRKRLQKKSGTASGHGADGSMMMMSSASSFLEPINGNSTKFPTQHSKHVCSDLPPLCTMNTLSARLELKPSIPINCTSIGPISTCSPDSAWSSLSKKSPTKSPKTNGRKRKHSPASIKAEDATTPERIYLVASSLNDYLLPSESPPIVMLLSSSINESQDVKTSRLKGLAWTAVPGLEHIDVQMTCILFASRSKCGPKIWDGIVSAMRSSTDAEVTAPENLEQKGSEEGVVLMGFQDGTLLASLVATTRASASSNVTLDIGKATTLLQLSSNEPLISLQLLPTSLSFASAASSSQPPLLVCVGALGKIIMLASPPELLDKKSQADTPKFLIDYTIEPYGGRWLSVACVGYRFLDTTGAIGNLSFVGANDTGQIFLHNLFIPGNRYKGGVNDNSGQSIGCEENCFRLPIPATMASSIYAFPDQIFATTNSSCTYVTFTVSSPSGKTTVMRMPITQGISANQPLPSHRRCLHHEAKSSIFSALRGKESSEHKQGYGKKIITPLGNSQHGSSNLLSLLQKLESASANQNKNEARQKVDSISRQLEYATKEIRDVTRIAAYVNHSPSNNSSSPIQFEDVQLKNGVVECEVTCRKLQLTRRSATKWIPSVHILQSCMHGLSPMLRPQSIIGMAPICYRRTLTRDCRSIKVVYGGTAMSYNGCDFDVDFGGTMKIIVPMSDIIPVSIYASVSMVYADHVSASVTNIPNTTWYMSVTIAGDSKDGGWNRKLRTLQPVSHSTGYASARISKGSECDEFLGVSLPFDAVGKRFNTTLDILTYCLASNGDQSALTSDVVSREIAEKHVLRWYQNQSSQANSHYAYVFPRLKEQQLIRRHISGDTECAKVHCCSSSMRCTGIECDPNHQLSGMKTYCVNIGFGPVAMLFRVPNKEAEKDRDVCDVAFAVGSSLITPNESLSILPLIRQAIVRRGLERYYRYRSSRTSKDYLGLLEAYHGLLNGKQTKKITKHIQRTVEELLANIDKTTTNVCPTTILTSSITLYEILRTINISFEFL</sequence>
<gene>
    <name evidence="3" type="ORF">ACHAW5_010881</name>
</gene>
<feature type="compositionally biased region" description="Low complexity" evidence="2">
    <location>
        <begin position="295"/>
        <end position="305"/>
    </location>
</feature>
<keyword evidence="1" id="KW-0175">Coiled coil</keyword>
<feature type="compositionally biased region" description="Low complexity" evidence="2">
    <location>
        <begin position="375"/>
        <end position="388"/>
    </location>
</feature>
<accession>A0ABD3MHG9</accession>
<dbReference type="Proteomes" id="UP001530315">
    <property type="component" value="Unassembled WGS sequence"/>
</dbReference>
<name>A0ABD3MHG9_9STRA</name>
<protein>
    <submittedName>
        <fullName evidence="3">Uncharacterized protein</fullName>
    </submittedName>
</protein>
<comment type="caution">
    <text evidence="3">The sequence shown here is derived from an EMBL/GenBank/DDBJ whole genome shotgun (WGS) entry which is preliminary data.</text>
</comment>
<reference evidence="3 4" key="1">
    <citation type="submission" date="2024-10" db="EMBL/GenBank/DDBJ databases">
        <title>Updated reference genomes for cyclostephanoid diatoms.</title>
        <authorList>
            <person name="Roberts W.R."/>
            <person name="Alverson A.J."/>
        </authorList>
    </citation>
    <scope>NUCLEOTIDE SEQUENCE [LARGE SCALE GENOMIC DNA]</scope>
    <source>
        <strain evidence="3 4">AJA276-08</strain>
    </source>
</reference>
<evidence type="ECO:0000256" key="1">
    <source>
        <dbReference type="SAM" id="Coils"/>
    </source>
</evidence>
<feature type="coiled-coil region" evidence="1">
    <location>
        <begin position="803"/>
        <end position="830"/>
    </location>
</feature>
<feature type="region of interest" description="Disordered" evidence="2">
    <location>
        <begin position="369"/>
        <end position="402"/>
    </location>
</feature>
<evidence type="ECO:0000256" key="2">
    <source>
        <dbReference type="SAM" id="MobiDB-lite"/>
    </source>
</evidence>
<proteinExistence type="predicted"/>
<evidence type="ECO:0000313" key="3">
    <source>
        <dbReference type="EMBL" id="KAL3763489.1"/>
    </source>
</evidence>
<feature type="compositionally biased region" description="Polar residues" evidence="2">
    <location>
        <begin position="246"/>
        <end position="255"/>
    </location>
</feature>